<evidence type="ECO:0000259" key="19">
    <source>
        <dbReference type="Pfam" id="PF06455"/>
    </source>
</evidence>
<keyword evidence="7" id="KW-0999">Mitochondrion inner membrane</keyword>
<evidence type="ECO:0000256" key="7">
    <source>
        <dbReference type="ARBA" id="ARBA00022792"/>
    </source>
</evidence>
<evidence type="ECO:0000256" key="13">
    <source>
        <dbReference type="ARBA" id="ARBA00023128"/>
    </source>
</evidence>
<evidence type="ECO:0000256" key="4">
    <source>
        <dbReference type="ARBA" id="ARBA00022448"/>
    </source>
</evidence>
<feature type="domain" description="NADH-Ubiquinone oxidoreductase (complex I) chain 5 N-terminal" evidence="18">
    <location>
        <begin position="73"/>
        <end position="123"/>
    </location>
</feature>
<feature type="transmembrane region" description="Helical" evidence="16">
    <location>
        <begin position="374"/>
        <end position="392"/>
    </location>
</feature>
<evidence type="ECO:0000256" key="1">
    <source>
        <dbReference type="ARBA" id="ARBA00004448"/>
    </source>
</evidence>
<dbReference type="GO" id="GO:0008137">
    <property type="term" value="F:NADH dehydrogenase (ubiquinone) activity"/>
    <property type="evidence" value="ECO:0007669"/>
    <property type="project" value="UniProtKB-EC"/>
</dbReference>
<sequence>MHSTPLIMTSTLIIIFALLIYPVLTTFSPKPQNPNWALIQVKTAVKYAFLVSLLPLCLHLNEGTESIITNLNWMNTLTFDINISLKFDSYSIIFTPVALYVTWSILEFASWYMHSDPFMNRFFKYLLIFLIAMIILVTANNMFQLFIGWEGVGIMSFLLIGWWYARADANTAALQAVIYNRVGDIGLIIAMAWMATHLNSWELQQIFFSTKNMDMTLPLIALILAATGKSAQFGLHPWLPSAMEGPTPVSALLHSSTMVVAGIFLMIRISPLLENNPTALTLCLCLGALTTLFTATCALTQNDIKKIVAFSTSSQLGLMMVTIGLNQPQLAFLHICTHAFFKAMLFLCSGSIIHSLNDEQDIRKMGGMHHLTPVTSSCLTIGSLALTGTPFLAGFFSKDAIIESLTTSQLNAWALCLTLLATSFTAIYSLRVVFYVSMGHPRFNPLSPINENNPSVINPIKRLAWGSIIAGLLITTNLLPTKTPVMSMPMVVKLTALIVTILGLLIALELASLTSKQLKPTPHLSSHHFSNMLGFFPTIVHRASPKINLILGQTIATQIIDLTWLEKVGPKAISSINTPLISTISNIQQGSIKTYLVLFLTTLALSTLVLLT</sequence>
<keyword evidence="8" id="KW-1278">Translocase</keyword>
<dbReference type="PANTHER" id="PTHR42829">
    <property type="entry name" value="NADH-UBIQUINONE OXIDOREDUCTASE CHAIN 5"/>
    <property type="match status" value="1"/>
</dbReference>
<evidence type="ECO:0000259" key="18">
    <source>
        <dbReference type="Pfam" id="PF00662"/>
    </source>
</evidence>
<accession>A0A1N7TCH8</accession>
<comment type="similarity">
    <text evidence="16">Belongs to the complex I subunit 5 family.</text>
</comment>
<dbReference type="RefSeq" id="YP_009333001.1">
    <property type="nucleotide sequence ID" value="NC_032400.1"/>
</dbReference>
<evidence type="ECO:0000256" key="14">
    <source>
        <dbReference type="ARBA" id="ARBA00023136"/>
    </source>
</evidence>
<dbReference type="InterPro" id="IPR018393">
    <property type="entry name" value="NADHpl_OxRdtase_5_subgr"/>
</dbReference>
<keyword evidence="13 16" id="KW-0496">Mitochondrion</keyword>
<dbReference type="CTD" id="4540"/>
<feature type="domain" description="NADH:quinone oxidoreductase/Mrp antiporter transmembrane" evidence="17">
    <location>
        <begin position="139"/>
        <end position="420"/>
    </location>
</feature>
<protein>
    <recommendedName>
        <fullName evidence="3 16">NADH-ubiquinone oxidoreductase chain 5</fullName>
        <ecNumber evidence="2 16">7.1.1.2</ecNumber>
    </recommendedName>
</protein>
<feature type="transmembrane region" description="Helical" evidence="16">
    <location>
        <begin position="279"/>
        <end position="300"/>
    </location>
</feature>
<feature type="transmembrane region" description="Helical" evidence="16">
    <location>
        <begin position="122"/>
        <end position="139"/>
    </location>
</feature>
<evidence type="ECO:0000256" key="6">
    <source>
        <dbReference type="ARBA" id="ARBA00022692"/>
    </source>
</evidence>
<feature type="transmembrane region" description="Helical" evidence="16">
    <location>
        <begin position="90"/>
        <end position="110"/>
    </location>
</feature>
<evidence type="ECO:0000313" key="20">
    <source>
        <dbReference type="EMBL" id="ALM30820.1"/>
    </source>
</evidence>
<feature type="transmembrane region" description="Helical" evidence="16">
    <location>
        <begin position="177"/>
        <end position="195"/>
    </location>
</feature>
<evidence type="ECO:0000256" key="15">
    <source>
        <dbReference type="ARBA" id="ARBA00049551"/>
    </source>
</evidence>
<proteinExistence type="inferred from homology"/>
<dbReference type="PRINTS" id="PR01434">
    <property type="entry name" value="NADHDHGNASE5"/>
</dbReference>
<evidence type="ECO:0000256" key="9">
    <source>
        <dbReference type="ARBA" id="ARBA00022982"/>
    </source>
</evidence>
<keyword evidence="6 16" id="KW-0812">Transmembrane</keyword>
<evidence type="ECO:0000256" key="8">
    <source>
        <dbReference type="ARBA" id="ARBA00022967"/>
    </source>
</evidence>
<dbReference type="Pfam" id="PF00662">
    <property type="entry name" value="Proton_antipo_N"/>
    <property type="match status" value="1"/>
</dbReference>
<dbReference type="GO" id="GO:0003954">
    <property type="term" value="F:NADH dehydrogenase activity"/>
    <property type="evidence" value="ECO:0007669"/>
    <property type="project" value="TreeGrafter"/>
</dbReference>
<evidence type="ECO:0000256" key="2">
    <source>
        <dbReference type="ARBA" id="ARBA00012944"/>
    </source>
</evidence>
<dbReference type="InterPro" id="IPR010934">
    <property type="entry name" value="NADH_DH_su5_C"/>
</dbReference>
<dbReference type="Pfam" id="PF06455">
    <property type="entry name" value="NADH5_C"/>
    <property type="match status" value="1"/>
</dbReference>
<dbReference type="EC" id="7.1.1.2" evidence="2 16"/>
<feature type="transmembrane region" description="Helical" evidence="16">
    <location>
        <begin position="331"/>
        <end position="353"/>
    </location>
</feature>
<dbReference type="AlphaFoldDB" id="A0A1N7TCH8"/>
<comment type="catalytic activity">
    <reaction evidence="15 16">
        <text>a ubiquinone + NADH + 5 H(+)(in) = a ubiquinol + NAD(+) + 4 H(+)(out)</text>
        <dbReference type="Rhea" id="RHEA:29091"/>
        <dbReference type="Rhea" id="RHEA-COMP:9565"/>
        <dbReference type="Rhea" id="RHEA-COMP:9566"/>
        <dbReference type="ChEBI" id="CHEBI:15378"/>
        <dbReference type="ChEBI" id="CHEBI:16389"/>
        <dbReference type="ChEBI" id="CHEBI:17976"/>
        <dbReference type="ChEBI" id="CHEBI:57540"/>
        <dbReference type="ChEBI" id="CHEBI:57945"/>
        <dbReference type="EC" id="7.1.1.2"/>
    </reaction>
</comment>
<dbReference type="GO" id="GO:0005743">
    <property type="term" value="C:mitochondrial inner membrane"/>
    <property type="evidence" value="ECO:0007669"/>
    <property type="project" value="UniProtKB-SubCell"/>
</dbReference>
<keyword evidence="4 16" id="KW-0813">Transport</keyword>
<feature type="transmembrane region" description="Helical" evidence="16">
    <location>
        <begin position="6"/>
        <end position="24"/>
    </location>
</feature>
<gene>
    <name evidence="20" type="primary">ND5</name>
</gene>
<keyword evidence="10 16" id="KW-1133">Transmembrane helix</keyword>
<feature type="transmembrane region" description="Helical" evidence="16">
    <location>
        <begin position="215"/>
        <end position="239"/>
    </location>
</feature>
<keyword evidence="5" id="KW-0679">Respiratory chain</keyword>
<dbReference type="PANTHER" id="PTHR42829:SF2">
    <property type="entry name" value="NADH-UBIQUINONE OXIDOREDUCTASE CHAIN 5"/>
    <property type="match status" value="1"/>
</dbReference>
<dbReference type="InterPro" id="IPR001750">
    <property type="entry name" value="ND/Mrp_TM"/>
</dbReference>
<feature type="transmembrane region" description="Helical" evidence="16">
    <location>
        <begin position="412"/>
        <end position="434"/>
    </location>
</feature>
<evidence type="ECO:0000256" key="10">
    <source>
        <dbReference type="ARBA" id="ARBA00022989"/>
    </source>
</evidence>
<feature type="transmembrane region" description="Helical" evidence="16">
    <location>
        <begin position="251"/>
        <end position="273"/>
    </location>
</feature>
<evidence type="ECO:0000256" key="16">
    <source>
        <dbReference type="RuleBase" id="RU003404"/>
    </source>
</evidence>
<feature type="transmembrane region" description="Helical" evidence="16">
    <location>
        <begin position="307"/>
        <end position="325"/>
    </location>
</feature>
<feature type="transmembrane region" description="Helical" evidence="16">
    <location>
        <begin position="463"/>
        <end position="479"/>
    </location>
</feature>
<dbReference type="GO" id="GO:0042773">
    <property type="term" value="P:ATP synthesis coupled electron transport"/>
    <property type="evidence" value="ECO:0007669"/>
    <property type="project" value="InterPro"/>
</dbReference>
<evidence type="ECO:0000256" key="3">
    <source>
        <dbReference type="ARBA" id="ARBA00021096"/>
    </source>
</evidence>
<reference evidence="20" key="1">
    <citation type="submission" date="2015-10" db="EMBL/GenBank/DDBJ databases">
        <title>Mitochondrial DNA sequence of the hybrid of Takifugu fasciatus(female) Takifugu flavidus(male).</title>
        <authorList>
            <person name="Yin S."/>
            <person name="Li X."/>
            <person name="Zhang G."/>
        </authorList>
    </citation>
    <scope>NUCLEOTIDE SEQUENCE</scope>
</reference>
<keyword evidence="12 16" id="KW-0830">Ubiquinone</keyword>
<feature type="transmembrane region" description="Helical" evidence="16">
    <location>
        <begin position="491"/>
        <end position="511"/>
    </location>
</feature>
<evidence type="ECO:0000259" key="17">
    <source>
        <dbReference type="Pfam" id="PF00361"/>
    </source>
</evidence>
<keyword evidence="11 16" id="KW-0520">NAD</keyword>
<dbReference type="InterPro" id="IPR003945">
    <property type="entry name" value="NU5C-like"/>
</dbReference>
<feature type="transmembrane region" description="Helical" evidence="16">
    <location>
        <begin position="44"/>
        <end position="61"/>
    </location>
</feature>
<keyword evidence="9" id="KW-0249">Electron transport</keyword>
<evidence type="ECO:0000256" key="11">
    <source>
        <dbReference type="ARBA" id="ARBA00023027"/>
    </source>
</evidence>
<dbReference type="GO" id="GO:0015990">
    <property type="term" value="P:electron transport coupled proton transport"/>
    <property type="evidence" value="ECO:0007669"/>
    <property type="project" value="TreeGrafter"/>
</dbReference>
<feature type="domain" description="NADH dehydrogenase subunit 5 C-terminal" evidence="19">
    <location>
        <begin position="428"/>
        <end position="609"/>
    </location>
</feature>
<comment type="function">
    <text evidence="16">Core subunit of the mitochondrial membrane respiratory chain NADH dehydrogenase (Complex I) which catalyzes electron transfer from NADH through the respiratory chain, using ubiquinone as an electron acceptor. Essential for the catalytic activity and assembly of complex I.</text>
</comment>
<feature type="transmembrane region" description="Helical" evidence="16">
    <location>
        <begin position="145"/>
        <end position="165"/>
    </location>
</feature>
<dbReference type="NCBIfam" id="TIGR01974">
    <property type="entry name" value="NDH_I_L"/>
    <property type="match status" value="1"/>
</dbReference>
<organism evidence="20">
    <name type="scientific">Takifugu fasciatus x Takifugu flavidus</name>
    <dbReference type="NCBI Taxonomy" id="1748328"/>
    <lineage>
        <taxon>Eukaryota</taxon>
        <taxon>Metazoa</taxon>
        <taxon>Chordata</taxon>
        <taxon>Craniata</taxon>
        <taxon>Vertebrata</taxon>
        <taxon>Euteleostomi</taxon>
        <taxon>Actinopterygii</taxon>
        <taxon>Neopterygii</taxon>
        <taxon>Teleostei</taxon>
        <taxon>Neoteleostei</taxon>
        <taxon>Acanthomorphata</taxon>
        <taxon>Eupercaria</taxon>
        <taxon>Tetraodontiformes</taxon>
        <taxon>Tetradontoidea</taxon>
        <taxon>Tetraodontidae</taxon>
        <taxon>Takifugu</taxon>
    </lineage>
</organism>
<dbReference type="GeneID" id="30690239"/>
<dbReference type="EMBL" id="KT965279">
    <property type="protein sequence ID" value="ALM30820.1"/>
    <property type="molecule type" value="Genomic_DNA"/>
</dbReference>
<geneLocation type="mitochondrion" evidence="20"/>
<name>A0A1N7TCH8_9TELE</name>
<comment type="subcellular location">
    <subcellularLocation>
        <location evidence="1">Mitochondrion inner membrane</location>
        <topology evidence="1">Multi-pass membrane protein</topology>
    </subcellularLocation>
</comment>
<evidence type="ECO:0000256" key="12">
    <source>
        <dbReference type="ARBA" id="ARBA00023075"/>
    </source>
</evidence>
<dbReference type="InterPro" id="IPR001516">
    <property type="entry name" value="Proton_antipo_N"/>
</dbReference>
<keyword evidence="14 16" id="KW-0472">Membrane</keyword>
<dbReference type="Pfam" id="PF00361">
    <property type="entry name" value="Proton_antipo_M"/>
    <property type="match status" value="1"/>
</dbReference>
<evidence type="ECO:0000256" key="5">
    <source>
        <dbReference type="ARBA" id="ARBA00022660"/>
    </source>
</evidence>
<feature type="transmembrane region" description="Helical" evidence="16">
    <location>
        <begin position="594"/>
        <end position="611"/>
    </location>
</feature>